<reference evidence="3 4" key="1">
    <citation type="journal article" date="2023" name="Insect Mol. Biol.">
        <title>Genome sequencing provides insights into the evolution of gene families encoding plant cell wall-degrading enzymes in longhorned beetles.</title>
        <authorList>
            <person name="Shin N.R."/>
            <person name="Okamura Y."/>
            <person name="Kirsch R."/>
            <person name="Pauchet Y."/>
        </authorList>
    </citation>
    <scope>NUCLEOTIDE SEQUENCE [LARGE SCALE GENOMIC DNA]</scope>
    <source>
        <strain evidence="3">EAD_L_NR</strain>
    </source>
</reference>
<dbReference type="PANTHER" id="PTHR10050:SF51">
    <property type="entry name" value="PROTEIN O-MANNOSYL-TRANSFERASE 1"/>
    <property type="match status" value="1"/>
</dbReference>
<comment type="caution">
    <text evidence="3">The sequence shown here is derived from an EMBL/GenBank/DDBJ whole genome shotgun (WGS) entry which is preliminary data.</text>
</comment>
<dbReference type="PANTHER" id="PTHR10050">
    <property type="entry name" value="DOLICHYL-PHOSPHATE-MANNOSE--PROTEIN MANNOSYLTRANSFERASE"/>
    <property type="match status" value="1"/>
</dbReference>
<evidence type="ECO:0000313" key="3">
    <source>
        <dbReference type="EMBL" id="KAJ8920574.1"/>
    </source>
</evidence>
<sequence length="241" mass="28358">MAGLVLADDQKERERDLVTAEMIPTTPTKLSFWEKFFELHYKMMFVSTDSVQNHMYSSEPLEWPLMSRGIAYWVSSSSNAQIHLLGNVIIWYSATVCLFCYCCLLVFYLLRRRRLCYDLDETNWNQFQLIGEVFLAGYLFHYLPYFFIERTLFLHHYLPAFAFKTLLLAATLEHLYMVLNNVLKLRSVACFFILACLVWLAAIIVVFTKFSVLSYGTTVLSTNDVINLRWKDTWDFIVHKN</sequence>
<keyword evidence="4" id="KW-1185">Reference proteome</keyword>
<accession>A0AAV8W205</accession>
<feature type="transmembrane region" description="Helical" evidence="1">
    <location>
        <begin position="154"/>
        <end position="176"/>
    </location>
</feature>
<keyword evidence="1" id="KW-0812">Transmembrane</keyword>
<dbReference type="Pfam" id="PF16192">
    <property type="entry name" value="PMT_4TMC"/>
    <property type="match status" value="1"/>
</dbReference>
<dbReference type="Proteomes" id="UP001159042">
    <property type="component" value="Unassembled WGS sequence"/>
</dbReference>
<keyword evidence="1" id="KW-1133">Transmembrane helix</keyword>
<feature type="transmembrane region" description="Helical" evidence="1">
    <location>
        <begin position="129"/>
        <end position="148"/>
    </location>
</feature>
<keyword evidence="1" id="KW-0472">Membrane</keyword>
<evidence type="ECO:0000313" key="4">
    <source>
        <dbReference type="Proteomes" id="UP001159042"/>
    </source>
</evidence>
<gene>
    <name evidence="3" type="ORF">NQ315_004713</name>
</gene>
<dbReference type="InterPro" id="IPR032421">
    <property type="entry name" value="PMT_4TMC"/>
</dbReference>
<dbReference type="EMBL" id="JANEYG010000013">
    <property type="protein sequence ID" value="KAJ8920574.1"/>
    <property type="molecule type" value="Genomic_DNA"/>
</dbReference>
<evidence type="ECO:0000256" key="1">
    <source>
        <dbReference type="SAM" id="Phobius"/>
    </source>
</evidence>
<name>A0AAV8W205_9CUCU</name>
<feature type="transmembrane region" description="Helical" evidence="1">
    <location>
        <begin position="89"/>
        <end position="109"/>
    </location>
</feature>
<dbReference type="AlphaFoldDB" id="A0AAV8W205"/>
<dbReference type="GO" id="GO:0005783">
    <property type="term" value="C:endoplasmic reticulum"/>
    <property type="evidence" value="ECO:0007669"/>
    <property type="project" value="TreeGrafter"/>
</dbReference>
<dbReference type="GO" id="GO:0004169">
    <property type="term" value="F:dolichyl-phosphate-mannose-protein mannosyltransferase activity"/>
    <property type="evidence" value="ECO:0007669"/>
    <property type="project" value="TreeGrafter"/>
</dbReference>
<organism evidence="3 4">
    <name type="scientific">Exocentrus adspersus</name>
    <dbReference type="NCBI Taxonomy" id="1586481"/>
    <lineage>
        <taxon>Eukaryota</taxon>
        <taxon>Metazoa</taxon>
        <taxon>Ecdysozoa</taxon>
        <taxon>Arthropoda</taxon>
        <taxon>Hexapoda</taxon>
        <taxon>Insecta</taxon>
        <taxon>Pterygota</taxon>
        <taxon>Neoptera</taxon>
        <taxon>Endopterygota</taxon>
        <taxon>Coleoptera</taxon>
        <taxon>Polyphaga</taxon>
        <taxon>Cucujiformia</taxon>
        <taxon>Chrysomeloidea</taxon>
        <taxon>Cerambycidae</taxon>
        <taxon>Lamiinae</taxon>
        <taxon>Acanthocinini</taxon>
        <taxon>Exocentrus</taxon>
    </lineage>
</organism>
<dbReference type="InterPro" id="IPR027005">
    <property type="entry name" value="PMT-like"/>
</dbReference>
<protein>
    <recommendedName>
        <fullName evidence="2">Protein O-mannosyl-transferase C-terminal four TM domain-containing protein</fullName>
    </recommendedName>
</protein>
<feature type="transmembrane region" description="Helical" evidence="1">
    <location>
        <begin position="188"/>
        <end position="207"/>
    </location>
</feature>
<evidence type="ECO:0000259" key="2">
    <source>
        <dbReference type="Pfam" id="PF16192"/>
    </source>
</evidence>
<feature type="domain" description="Protein O-mannosyl-transferase C-terminal four TM" evidence="2">
    <location>
        <begin position="32"/>
        <end position="234"/>
    </location>
</feature>
<proteinExistence type="predicted"/>